<proteinExistence type="predicted"/>
<keyword evidence="3" id="KW-1185">Reference proteome</keyword>
<dbReference type="Proteomes" id="UP000324222">
    <property type="component" value="Unassembled WGS sequence"/>
</dbReference>
<gene>
    <name evidence="2" type="ORF">E2C01_051745</name>
</gene>
<dbReference type="AlphaFoldDB" id="A0A5B7GLB0"/>
<feature type="compositionally biased region" description="Polar residues" evidence="1">
    <location>
        <begin position="241"/>
        <end position="252"/>
    </location>
</feature>
<evidence type="ECO:0000313" key="3">
    <source>
        <dbReference type="Proteomes" id="UP000324222"/>
    </source>
</evidence>
<feature type="compositionally biased region" description="Polar residues" evidence="1">
    <location>
        <begin position="98"/>
        <end position="110"/>
    </location>
</feature>
<protein>
    <submittedName>
        <fullName evidence="2">Uncharacterized protein</fullName>
    </submittedName>
</protein>
<evidence type="ECO:0000313" key="2">
    <source>
        <dbReference type="EMBL" id="MPC57758.1"/>
    </source>
</evidence>
<feature type="region of interest" description="Disordered" evidence="1">
    <location>
        <begin position="98"/>
        <end position="123"/>
    </location>
</feature>
<organism evidence="2 3">
    <name type="scientific">Portunus trituberculatus</name>
    <name type="common">Swimming crab</name>
    <name type="synonym">Neptunus trituberculatus</name>
    <dbReference type="NCBI Taxonomy" id="210409"/>
    <lineage>
        <taxon>Eukaryota</taxon>
        <taxon>Metazoa</taxon>
        <taxon>Ecdysozoa</taxon>
        <taxon>Arthropoda</taxon>
        <taxon>Crustacea</taxon>
        <taxon>Multicrustacea</taxon>
        <taxon>Malacostraca</taxon>
        <taxon>Eumalacostraca</taxon>
        <taxon>Eucarida</taxon>
        <taxon>Decapoda</taxon>
        <taxon>Pleocyemata</taxon>
        <taxon>Brachyura</taxon>
        <taxon>Eubrachyura</taxon>
        <taxon>Portunoidea</taxon>
        <taxon>Portunidae</taxon>
        <taxon>Portuninae</taxon>
        <taxon>Portunus</taxon>
    </lineage>
</organism>
<feature type="region of interest" description="Disordered" evidence="1">
    <location>
        <begin position="220"/>
        <end position="252"/>
    </location>
</feature>
<comment type="caution">
    <text evidence="2">The sequence shown here is derived from an EMBL/GenBank/DDBJ whole genome shotgun (WGS) entry which is preliminary data.</text>
</comment>
<sequence>MVDPHEECLSWREIFCSLASRYDCCKTLSHDQFLCLLDSIKDSTKRRKASSSGKCKSSPSSQELHKCMFKMEEMLGRLSLFLSSSQGFPFSGFLSPASQVDDSQPGTSGALQRPGQVRPAGAASHKIEMVQASAADTTTTTGGCNAVVPGAGDGVGDSHWSIMPSGHPTTQDTEVGNCHTAPMPGSQTLIQDIDGCICHTAPMPGGQPLIASRGFIHSSGKEMPGAPSTSSSVYEGGVGDSNRSTMPGDRPTTQEMEVSVCHTAPMPSSQTPFQDVEVGICHTAPMPSGQLIIPSHGLGVGVCPSAPMPGSHPLPHSGVNHMDPVSLCHPVFHFFRRILLRLTDQLLCLVAVGLWVSGKEDRCTDEEGVRFIVPLCQLRSPRPPFHRILSGQEFSVMDPMAGVDLTREVQWRLNT</sequence>
<reference evidence="2 3" key="1">
    <citation type="submission" date="2019-05" db="EMBL/GenBank/DDBJ databases">
        <title>Another draft genome of Portunus trituberculatus and its Hox gene families provides insights of decapod evolution.</title>
        <authorList>
            <person name="Jeong J.-H."/>
            <person name="Song I."/>
            <person name="Kim S."/>
            <person name="Choi T."/>
            <person name="Kim D."/>
            <person name="Ryu S."/>
            <person name="Kim W."/>
        </authorList>
    </citation>
    <scope>NUCLEOTIDE SEQUENCE [LARGE SCALE GENOMIC DNA]</scope>
    <source>
        <tissue evidence="2">Muscle</tissue>
    </source>
</reference>
<accession>A0A5B7GLB0</accession>
<evidence type="ECO:0000256" key="1">
    <source>
        <dbReference type="SAM" id="MobiDB-lite"/>
    </source>
</evidence>
<name>A0A5B7GLB0_PORTR</name>
<dbReference type="EMBL" id="VSRR010015054">
    <property type="protein sequence ID" value="MPC57758.1"/>
    <property type="molecule type" value="Genomic_DNA"/>
</dbReference>